<feature type="transmembrane region" description="Helical" evidence="8">
    <location>
        <begin position="361"/>
        <end position="380"/>
    </location>
</feature>
<name>A0A0J0XQY5_9TREE</name>
<evidence type="ECO:0000313" key="10">
    <source>
        <dbReference type="Proteomes" id="UP000053611"/>
    </source>
</evidence>
<evidence type="ECO:0000256" key="3">
    <source>
        <dbReference type="ARBA" id="ARBA00022692"/>
    </source>
</evidence>
<proteinExistence type="inferred from homology"/>
<evidence type="ECO:0000256" key="1">
    <source>
        <dbReference type="ARBA" id="ARBA00004141"/>
    </source>
</evidence>
<feature type="transmembrane region" description="Helical" evidence="8">
    <location>
        <begin position="25"/>
        <end position="43"/>
    </location>
</feature>
<feature type="transmembrane region" description="Helical" evidence="8">
    <location>
        <begin position="401"/>
        <end position="418"/>
    </location>
</feature>
<feature type="transmembrane region" description="Helical" evidence="8">
    <location>
        <begin position="161"/>
        <end position="182"/>
    </location>
</feature>
<dbReference type="InterPro" id="IPR011701">
    <property type="entry name" value="MFS"/>
</dbReference>
<feature type="transmembrane region" description="Helical" evidence="8">
    <location>
        <begin position="304"/>
        <end position="326"/>
    </location>
</feature>
<evidence type="ECO:0000256" key="7">
    <source>
        <dbReference type="SAM" id="MobiDB-lite"/>
    </source>
</evidence>
<evidence type="ECO:0000256" key="6">
    <source>
        <dbReference type="ARBA" id="ARBA00037968"/>
    </source>
</evidence>
<dbReference type="EMBL" id="KQ087194">
    <property type="protein sequence ID" value="KLT43503.1"/>
    <property type="molecule type" value="Genomic_DNA"/>
</dbReference>
<feature type="transmembrane region" description="Helical" evidence="8">
    <location>
        <begin position="265"/>
        <end position="284"/>
    </location>
</feature>
<dbReference type="SUPFAM" id="SSF103473">
    <property type="entry name" value="MFS general substrate transporter"/>
    <property type="match status" value="1"/>
</dbReference>
<reference evidence="9 10" key="1">
    <citation type="submission" date="2015-03" db="EMBL/GenBank/DDBJ databases">
        <title>Genomics and transcriptomics of the oil-accumulating basidiomycete yeast T. oleaginosus allow insights into substrate utilization and the diverse evolutionary trajectories of mating systems in fungi.</title>
        <authorList>
            <consortium name="DOE Joint Genome Institute"/>
            <person name="Kourist R."/>
            <person name="Kracht O."/>
            <person name="Bracharz F."/>
            <person name="Lipzen A."/>
            <person name="Nolan M."/>
            <person name="Ohm R."/>
            <person name="Grigoriev I."/>
            <person name="Sun S."/>
            <person name="Heitman J."/>
            <person name="Bruck T."/>
            <person name="Nowrousian M."/>
        </authorList>
    </citation>
    <scope>NUCLEOTIDE SEQUENCE [LARGE SCALE GENOMIC DNA]</scope>
    <source>
        <strain evidence="9 10">IBC0246</strain>
    </source>
</reference>
<dbReference type="GO" id="GO:0005886">
    <property type="term" value="C:plasma membrane"/>
    <property type="evidence" value="ECO:0007669"/>
    <property type="project" value="TreeGrafter"/>
</dbReference>
<feature type="transmembrane region" description="Helical" evidence="8">
    <location>
        <begin position="101"/>
        <end position="121"/>
    </location>
</feature>
<feature type="region of interest" description="Disordered" evidence="7">
    <location>
        <begin position="458"/>
        <end position="495"/>
    </location>
</feature>
<keyword evidence="2" id="KW-0813">Transport</keyword>
<dbReference type="Proteomes" id="UP000053611">
    <property type="component" value="Unassembled WGS sequence"/>
</dbReference>
<accession>A0A0J0XQY5</accession>
<evidence type="ECO:0000256" key="2">
    <source>
        <dbReference type="ARBA" id="ARBA00022448"/>
    </source>
</evidence>
<dbReference type="RefSeq" id="XP_018279994.1">
    <property type="nucleotide sequence ID" value="XM_018422741.1"/>
</dbReference>
<evidence type="ECO:0000313" key="9">
    <source>
        <dbReference type="EMBL" id="KLT43503.1"/>
    </source>
</evidence>
<dbReference type="OrthoDB" id="3639251at2759"/>
<dbReference type="PANTHER" id="PTHR43791:SF4">
    <property type="entry name" value="PANTOTHENATE TRANSPORTER FEN2"/>
    <property type="match status" value="1"/>
</dbReference>
<keyword evidence="4 8" id="KW-1133">Transmembrane helix</keyword>
<dbReference type="GeneID" id="28983344"/>
<evidence type="ECO:0000256" key="4">
    <source>
        <dbReference type="ARBA" id="ARBA00022989"/>
    </source>
</evidence>
<organism evidence="9 10">
    <name type="scientific">Cutaneotrichosporon oleaginosum</name>
    <dbReference type="NCBI Taxonomy" id="879819"/>
    <lineage>
        <taxon>Eukaryota</taxon>
        <taxon>Fungi</taxon>
        <taxon>Dikarya</taxon>
        <taxon>Basidiomycota</taxon>
        <taxon>Agaricomycotina</taxon>
        <taxon>Tremellomycetes</taxon>
        <taxon>Trichosporonales</taxon>
        <taxon>Trichosporonaceae</taxon>
        <taxon>Cutaneotrichosporon</taxon>
    </lineage>
</organism>
<comment type="subcellular location">
    <subcellularLocation>
        <location evidence="1">Membrane</location>
        <topology evidence="1">Multi-pass membrane protein</topology>
    </subcellularLocation>
</comment>
<dbReference type="Pfam" id="PF07690">
    <property type="entry name" value="MFS_1"/>
    <property type="match status" value="1"/>
</dbReference>
<feature type="transmembrane region" description="Helical" evidence="8">
    <location>
        <begin position="194"/>
        <end position="217"/>
    </location>
</feature>
<keyword evidence="3 8" id="KW-0812">Transmembrane</keyword>
<dbReference type="GO" id="GO:0098717">
    <property type="term" value="P:pantothenate import across plasma membrane"/>
    <property type="evidence" value="ECO:0007669"/>
    <property type="project" value="TreeGrafter"/>
</dbReference>
<feature type="transmembrane region" description="Helical" evidence="8">
    <location>
        <begin position="127"/>
        <end position="149"/>
    </location>
</feature>
<gene>
    <name evidence="9" type="ORF">CC85DRAFT_284426</name>
</gene>
<feature type="transmembrane region" description="Helical" evidence="8">
    <location>
        <begin position="333"/>
        <end position="355"/>
    </location>
</feature>
<keyword evidence="5 8" id="KW-0472">Membrane</keyword>
<dbReference type="InterPro" id="IPR036259">
    <property type="entry name" value="MFS_trans_sf"/>
</dbReference>
<feature type="compositionally biased region" description="Basic and acidic residues" evidence="7">
    <location>
        <begin position="458"/>
        <end position="472"/>
    </location>
</feature>
<dbReference type="Gene3D" id="1.20.1250.20">
    <property type="entry name" value="MFS general substrate transporter like domains"/>
    <property type="match status" value="1"/>
</dbReference>
<evidence type="ECO:0000256" key="8">
    <source>
        <dbReference type="SAM" id="Phobius"/>
    </source>
</evidence>
<dbReference type="PANTHER" id="PTHR43791">
    <property type="entry name" value="PERMEASE-RELATED"/>
    <property type="match status" value="1"/>
</dbReference>
<dbReference type="FunFam" id="1.20.1250.20:FF:000065">
    <property type="entry name" value="Putative MFS pantothenate transporter"/>
    <property type="match status" value="1"/>
</dbReference>
<evidence type="ECO:0000256" key="5">
    <source>
        <dbReference type="ARBA" id="ARBA00023136"/>
    </source>
</evidence>
<dbReference type="GO" id="GO:0015233">
    <property type="term" value="F:pantothenate transmembrane transporter activity"/>
    <property type="evidence" value="ECO:0007669"/>
    <property type="project" value="TreeGrafter"/>
</dbReference>
<keyword evidence="10" id="KW-1185">Reference proteome</keyword>
<protein>
    <submittedName>
        <fullName evidence="9">Putative transmembrane transporter Liz1p</fullName>
    </submittedName>
</protein>
<dbReference type="AlphaFoldDB" id="A0A0J0XQY5"/>
<feature type="transmembrane region" description="Helical" evidence="8">
    <location>
        <begin position="424"/>
        <end position="447"/>
    </location>
</feature>
<feature type="transmembrane region" description="Helical" evidence="8">
    <location>
        <begin position="72"/>
        <end position="94"/>
    </location>
</feature>
<comment type="similarity">
    <text evidence="6">Belongs to the major facilitator superfamily. Allantoate permease family.</text>
</comment>
<sequence>MGQLQRKIETFFWGKPPATAKERKLLRKLDLVILSYICLSYWINYLDRANLANAYATGMRQAVGFKGNDYTMAQACFTAGYVVGQVPGALILASGRISPRFWFPFCVCAWGLCTLGIAFVTSPHQVMAIRFVMAIFEASTFSGSHYILGSWYKDEELGKRTAVFTSAAQFGTMFSGIMQGAIRQTMEGRNGLAGWQWMMIINAIMTIPIGVYGFVMFPGTPQTVKSFWLSEEEREMCLSRLPPHEHYVVTWPRFKKSILTIVSTWRYYLFSALFMVSATSFEKTGIYNEFMFWLEDVGYPKHLVNYYPCIYTAVAIVGTYMMTVYCDATGHRFIANVIMFVSVLISSIMLLVWDIPTGAQFFAYIVGAIGYAGQASNFAWANSLTRDDEMLRSCTLFSMNLFSNLWNLWYQIAVWPIVDRPRFTNGQIATIVTGVVSVGIAAAIVWCSRRFKPDLPQDHVQDEVEGEVEGKGDFNATSDTEKGDTEYTAQVKPTY</sequence>